<dbReference type="STRING" id="1499966.U14_05738"/>
<organism evidence="1">
    <name type="scientific">Candidatus Moduliflexus flocculans</name>
    <dbReference type="NCBI Taxonomy" id="1499966"/>
    <lineage>
        <taxon>Bacteria</taxon>
        <taxon>Candidatus Moduliflexota</taxon>
        <taxon>Candidatus Moduliflexia</taxon>
        <taxon>Candidatus Moduliflexales</taxon>
        <taxon>Candidatus Moduliflexaceae</taxon>
    </lineage>
</organism>
<evidence type="ECO:0000313" key="1">
    <source>
        <dbReference type="EMBL" id="GAK54453.1"/>
    </source>
</evidence>
<protein>
    <submittedName>
        <fullName evidence="1">Uncharacterized protein</fullName>
    </submittedName>
</protein>
<dbReference type="Proteomes" id="UP000030700">
    <property type="component" value="Unassembled WGS sequence"/>
</dbReference>
<keyword evidence="2" id="KW-1185">Reference proteome</keyword>
<reference evidence="1" key="1">
    <citation type="journal article" date="2015" name="PeerJ">
        <title>First genomic representation of candidate bacterial phylum KSB3 points to enhanced environmental sensing as a trigger of wastewater bulking.</title>
        <authorList>
            <person name="Sekiguchi Y."/>
            <person name="Ohashi A."/>
            <person name="Parks D.H."/>
            <person name="Yamauchi T."/>
            <person name="Tyson G.W."/>
            <person name="Hugenholtz P."/>
        </authorList>
    </citation>
    <scope>NUCLEOTIDE SEQUENCE [LARGE SCALE GENOMIC DNA]</scope>
</reference>
<dbReference type="HOGENOM" id="CLU_2566874_0_0_0"/>
<proteinExistence type="predicted"/>
<dbReference type="AlphaFoldDB" id="A0A081BSS2"/>
<accession>A0A081BSS2</accession>
<dbReference type="EMBL" id="DF820461">
    <property type="protein sequence ID" value="GAK54453.1"/>
    <property type="molecule type" value="Genomic_DNA"/>
</dbReference>
<evidence type="ECO:0000313" key="2">
    <source>
        <dbReference type="Proteomes" id="UP000030700"/>
    </source>
</evidence>
<gene>
    <name evidence="1" type="ORF">U14_05738</name>
</gene>
<name>A0A081BSS2_9BACT</name>
<sequence>MSDELSKEELLKELADRMKEIEATKAQLWESGKYEPLMEGEYWDCQIVMRQTEQGENADVTDLLQKKHDGLIAAQQQIHKVAEKE</sequence>